<feature type="transmembrane region" description="Helical" evidence="8">
    <location>
        <begin position="425"/>
        <end position="444"/>
    </location>
</feature>
<dbReference type="PANTHER" id="PTHR30572:SF4">
    <property type="entry name" value="ABC TRANSPORTER PERMEASE YTRF"/>
    <property type="match status" value="1"/>
</dbReference>
<feature type="transmembrane region" description="Helical" evidence="8">
    <location>
        <begin position="956"/>
        <end position="979"/>
    </location>
</feature>
<dbReference type="InterPro" id="IPR003838">
    <property type="entry name" value="ABC3_permease_C"/>
</dbReference>
<feature type="region of interest" description="Disordered" evidence="7">
    <location>
        <begin position="738"/>
        <end position="765"/>
    </location>
</feature>
<dbReference type="InterPro" id="IPR050250">
    <property type="entry name" value="Macrolide_Exporter_MacB"/>
</dbReference>
<sequence>MMSRFSGLAVVWAGIWRRRGMSAAVFLIAATAVAAASIGPSYHDAAATYITRTTMAEAPASSQGILLTRQRQQGPPITPSMLSSYADLALDGSEHLFERPIREMEFSGVIPGRTNTSLSWRDGVCAQLTILRGRCATRAGEIVVSAAALRDLRWTVGSRAPSTLRGVDGQRVTLTVVGVYSPKNSRAAYWFGSSVDPAQQSQEQIDPFFAAETTALNAALLAGADTPAFMGRVLLLLRTDRLTAHDLEAVGESVRRITSVSESHGPTSRFNSTVADTIDEAHTAIETLSVSILMISAQLVVLCCLLLFFVVIDVAEARTSDVALVKLRGLSGIRLITFWLAEPISLLAAAVPAGLLAGRLAATTMSAALFGPRIPVGAPGELWLAVGLAAAGGLAAVVLASRAALIRPVTEQFRRAGTGPPRRGWVPDAVVITLTAGGLVQIAGAGTLRGPGRQDAISLLVPGLLAISVALVAARTLPPACRALFRHSRRRRGIGLFLALRQVARRPGGVRTTVTLTTAFTLVVFAVAAWSTARANHRAVAATQVGAPVALTITPPPSESLAAFVRTIDPGGRAAAGVLVMRHAESGAPVTIGVDPDRFAHVAYWRPDFADTPLRSLLPRLRSPSAPAVRLSGDQMRIGIEVKSLTVNGGPVKDHVLGLHAELAVPGQSDPVDLPLGSLPPAGEMTSVVRLPRCMAGCELRLMRFKYGTTASPPVFNGHIVIRAIEERAAGAWRPVDAGLTEPGRWRTKQNRTGQGTSTASVGARPDGMNVGISIEAGTFPGIEPASFPTRLPAITTAGMTERPLLASGSDALDFPIDRVAVARALPAGAGNGLLVDGELARRAGVGVVADRTEYQIWVTAKAAEAVKARVRAARVRLLAERRAEDVARDLGRRGPGLALTLMLADTAVVAALAVAGVMLSLYTSGRRRSYEMAALNVAGARRRALRRGLLTEQGIVLGHGLLVGVGAGLAVVWLALPAVPQFSRPPAAPPLHYAPDPVLLGGVIAATAALVAAGAWLSTVSIMRRIGAEQLREQPP</sequence>
<feature type="transmembrane region" description="Helical" evidence="8">
    <location>
        <begin position="898"/>
        <end position="923"/>
    </location>
</feature>
<evidence type="ECO:0000256" key="6">
    <source>
        <dbReference type="ARBA" id="ARBA00038076"/>
    </source>
</evidence>
<dbReference type="EMBL" id="JABVEC010000026">
    <property type="protein sequence ID" value="MBC6469384.1"/>
    <property type="molecule type" value="Genomic_DNA"/>
</dbReference>
<dbReference type="PANTHER" id="PTHR30572">
    <property type="entry name" value="MEMBRANE COMPONENT OF TRANSPORTER-RELATED"/>
    <property type="match status" value="1"/>
</dbReference>
<keyword evidence="4 8" id="KW-1133">Transmembrane helix</keyword>
<organism evidence="10 11">
    <name type="scientific">Actinomadura alba</name>
    <dbReference type="NCBI Taxonomy" id="406431"/>
    <lineage>
        <taxon>Bacteria</taxon>
        <taxon>Bacillati</taxon>
        <taxon>Actinomycetota</taxon>
        <taxon>Actinomycetes</taxon>
        <taxon>Streptosporangiales</taxon>
        <taxon>Thermomonosporaceae</taxon>
        <taxon>Actinomadura</taxon>
    </lineage>
</organism>
<evidence type="ECO:0000259" key="9">
    <source>
        <dbReference type="Pfam" id="PF02687"/>
    </source>
</evidence>
<proteinExistence type="inferred from homology"/>
<evidence type="ECO:0000256" key="1">
    <source>
        <dbReference type="ARBA" id="ARBA00004651"/>
    </source>
</evidence>
<feature type="transmembrane region" description="Helical" evidence="8">
    <location>
        <begin position="382"/>
        <end position="405"/>
    </location>
</feature>
<evidence type="ECO:0000256" key="5">
    <source>
        <dbReference type="ARBA" id="ARBA00023136"/>
    </source>
</evidence>
<evidence type="ECO:0000313" key="11">
    <source>
        <dbReference type="Proteomes" id="UP000805614"/>
    </source>
</evidence>
<evidence type="ECO:0000256" key="2">
    <source>
        <dbReference type="ARBA" id="ARBA00022475"/>
    </source>
</evidence>
<evidence type="ECO:0000256" key="3">
    <source>
        <dbReference type="ARBA" id="ARBA00022692"/>
    </source>
</evidence>
<evidence type="ECO:0000256" key="4">
    <source>
        <dbReference type="ARBA" id="ARBA00022989"/>
    </source>
</evidence>
<feature type="transmembrane region" description="Helical" evidence="8">
    <location>
        <begin position="456"/>
        <end position="477"/>
    </location>
</feature>
<keyword evidence="11" id="KW-1185">Reference proteome</keyword>
<comment type="caution">
    <text evidence="10">The sequence shown here is derived from an EMBL/GenBank/DDBJ whole genome shotgun (WGS) entry which is preliminary data.</text>
</comment>
<keyword evidence="5 8" id="KW-0472">Membrane</keyword>
<evidence type="ECO:0000313" key="10">
    <source>
        <dbReference type="EMBL" id="MBC6469384.1"/>
    </source>
</evidence>
<feature type="transmembrane region" description="Helical" evidence="8">
    <location>
        <begin position="336"/>
        <end position="362"/>
    </location>
</feature>
<dbReference type="Pfam" id="PF02687">
    <property type="entry name" value="FtsX"/>
    <property type="match status" value="1"/>
</dbReference>
<keyword evidence="2" id="KW-1003">Cell membrane</keyword>
<feature type="transmembrane region" description="Helical" evidence="8">
    <location>
        <begin position="510"/>
        <end position="530"/>
    </location>
</feature>
<name>A0ABR7LX01_9ACTN</name>
<keyword evidence="3 8" id="KW-0812">Transmembrane</keyword>
<accession>A0ABR7LX01</accession>
<gene>
    <name evidence="10" type="ORF">HKK74_28390</name>
</gene>
<comment type="subcellular location">
    <subcellularLocation>
        <location evidence="1">Cell membrane</location>
        <topology evidence="1">Multi-pass membrane protein</topology>
    </subcellularLocation>
</comment>
<dbReference type="RefSeq" id="WP_187246430.1">
    <property type="nucleotide sequence ID" value="NZ_BAAAOK010000009.1"/>
</dbReference>
<comment type="similarity">
    <text evidence="6">Belongs to the ABC-4 integral membrane protein family.</text>
</comment>
<evidence type="ECO:0000256" key="7">
    <source>
        <dbReference type="SAM" id="MobiDB-lite"/>
    </source>
</evidence>
<feature type="transmembrane region" description="Helical" evidence="8">
    <location>
        <begin position="999"/>
        <end position="1018"/>
    </location>
</feature>
<feature type="transmembrane region" description="Helical" evidence="8">
    <location>
        <begin position="292"/>
        <end position="315"/>
    </location>
</feature>
<feature type="domain" description="ABC3 transporter permease C-terminal" evidence="9">
    <location>
        <begin position="908"/>
        <end position="1024"/>
    </location>
</feature>
<protein>
    <submittedName>
        <fullName evidence="10">FtsX-like permease family protein</fullName>
    </submittedName>
</protein>
<feature type="compositionally biased region" description="Polar residues" evidence="7">
    <location>
        <begin position="751"/>
        <end position="761"/>
    </location>
</feature>
<dbReference type="Proteomes" id="UP000805614">
    <property type="component" value="Unassembled WGS sequence"/>
</dbReference>
<evidence type="ECO:0000256" key="8">
    <source>
        <dbReference type="SAM" id="Phobius"/>
    </source>
</evidence>
<reference evidence="10 11" key="1">
    <citation type="submission" date="2020-06" db="EMBL/GenBank/DDBJ databases">
        <title>Actinomadura xiongansis sp. nov., isolated from soil of Baiyangdian.</title>
        <authorList>
            <person name="Zhang X."/>
        </authorList>
    </citation>
    <scope>NUCLEOTIDE SEQUENCE [LARGE SCALE GENOMIC DNA]</scope>
    <source>
        <strain evidence="10 11">HBUM206468</strain>
    </source>
</reference>